<dbReference type="Proteomes" id="UP000007060">
    <property type="component" value="Unassembled WGS sequence"/>
</dbReference>
<comment type="caution">
    <text evidence="1">The sequence shown here is derived from an EMBL/GenBank/DDBJ whole genome shotgun (WGS) entry which is preliminary data.</text>
</comment>
<accession>A6ZKM9</accession>
<dbReference type="EMBL" id="AAFW02000011">
    <property type="protein sequence ID" value="EDN64548.1"/>
    <property type="molecule type" value="Genomic_DNA"/>
</dbReference>
<dbReference type="AlphaFoldDB" id="A6ZKM9"/>
<protein>
    <submittedName>
        <fullName evidence="1">Conserved protein</fullName>
    </submittedName>
</protein>
<organism evidence="1 2">
    <name type="scientific">Saccharomyces cerevisiae (strain YJM789)</name>
    <name type="common">Baker's yeast</name>
    <dbReference type="NCBI Taxonomy" id="307796"/>
    <lineage>
        <taxon>Eukaryota</taxon>
        <taxon>Fungi</taxon>
        <taxon>Dikarya</taxon>
        <taxon>Ascomycota</taxon>
        <taxon>Saccharomycotina</taxon>
        <taxon>Saccharomycetes</taxon>
        <taxon>Saccharomycetales</taxon>
        <taxon>Saccharomycetaceae</taxon>
        <taxon>Saccharomyces</taxon>
    </lineage>
</organism>
<reference evidence="1 2" key="1">
    <citation type="journal article" date="2007" name="Proc. Natl. Acad. Sci. U.S.A.">
        <title>Genome sequencing and comparative analysis of Saccharomyces cerevisiae strain YJM789.</title>
        <authorList>
            <person name="Wei W."/>
            <person name="McCusker J.H."/>
            <person name="Hyman R.W."/>
            <person name="Jones T."/>
            <person name="Ning Y."/>
            <person name="Cao Z."/>
            <person name="Gu Z."/>
            <person name="Bruno D."/>
            <person name="Miranda M."/>
            <person name="Nguyen M."/>
            <person name="Wilhelmy J."/>
            <person name="Komp C."/>
            <person name="Tamse R."/>
            <person name="Wang X."/>
            <person name="Jia P."/>
            <person name="Luedi P."/>
            <person name="Oefner P.J."/>
            <person name="David L."/>
            <person name="Dietrich F.S."/>
            <person name="Li Y."/>
            <person name="Davis R.W."/>
            <person name="Steinmetz L.M."/>
        </authorList>
    </citation>
    <scope>NUCLEOTIDE SEQUENCE [LARGE SCALE GENOMIC DNA]</scope>
    <source>
        <strain evidence="1 2">YJM789</strain>
    </source>
</reference>
<name>A6ZKM9_YEAS7</name>
<evidence type="ECO:0000313" key="1">
    <source>
        <dbReference type="EMBL" id="EDN64548.1"/>
    </source>
</evidence>
<evidence type="ECO:0000313" key="2">
    <source>
        <dbReference type="Proteomes" id="UP000007060"/>
    </source>
</evidence>
<gene>
    <name evidence="1" type="ORF">SCY_0149</name>
</gene>
<sequence>MELLHIRYLQAYLKVIGNYTCHLLFGTHKKTL</sequence>
<dbReference type="HOGENOM" id="CLU_3392523_0_0_1"/>
<proteinExistence type="predicted"/>